<keyword evidence="4" id="KW-0963">Cytoplasm</keyword>
<evidence type="ECO:0000256" key="3">
    <source>
        <dbReference type="ARBA" id="ARBA00019010"/>
    </source>
</evidence>
<evidence type="ECO:0000256" key="5">
    <source>
        <dbReference type="ARBA" id="ARBA00022694"/>
    </source>
</evidence>
<evidence type="ECO:0000256" key="8">
    <source>
        <dbReference type="ARBA" id="ARBA00022840"/>
    </source>
</evidence>
<evidence type="ECO:0000313" key="11">
    <source>
        <dbReference type="EMBL" id="HHS49188.1"/>
    </source>
</evidence>
<dbReference type="GO" id="GO:0002949">
    <property type="term" value="P:tRNA threonylcarbamoyladenosine modification"/>
    <property type="evidence" value="ECO:0007669"/>
    <property type="project" value="InterPro"/>
</dbReference>
<dbReference type="GO" id="GO:0005524">
    <property type="term" value="F:ATP binding"/>
    <property type="evidence" value="ECO:0007669"/>
    <property type="project" value="UniProtKB-KW"/>
</dbReference>
<keyword evidence="9" id="KW-0460">Magnesium</keyword>
<evidence type="ECO:0000256" key="4">
    <source>
        <dbReference type="ARBA" id="ARBA00022490"/>
    </source>
</evidence>
<keyword evidence="6" id="KW-0479">Metal-binding</keyword>
<evidence type="ECO:0000256" key="9">
    <source>
        <dbReference type="ARBA" id="ARBA00022842"/>
    </source>
</evidence>
<evidence type="ECO:0000256" key="10">
    <source>
        <dbReference type="ARBA" id="ARBA00032441"/>
    </source>
</evidence>
<dbReference type="NCBIfam" id="TIGR00150">
    <property type="entry name" value="T6A_YjeE"/>
    <property type="match status" value="1"/>
</dbReference>
<dbReference type="InterPro" id="IPR027417">
    <property type="entry name" value="P-loop_NTPase"/>
</dbReference>
<evidence type="ECO:0000256" key="7">
    <source>
        <dbReference type="ARBA" id="ARBA00022741"/>
    </source>
</evidence>
<sequence>MIYWVKTLSQTRKIAKEFAQNIKTNNRMIIFLQGDLGSGKTTFVRFVLYYLGVKDFRGSPSFSIVNEYLLNDKNIIHMDLYRIETKESLLSMGICEYFEKNAIFFVEWPNLLEIKPNIVIKFTLINIQRSIEIDWSPN</sequence>
<dbReference type="InterPro" id="IPR003442">
    <property type="entry name" value="T6A_TsaE"/>
</dbReference>
<organism evidence="11">
    <name type="scientific">Desulfurella acetivorans</name>
    <dbReference type="NCBI Taxonomy" id="33002"/>
    <lineage>
        <taxon>Bacteria</taxon>
        <taxon>Pseudomonadati</taxon>
        <taxon>Campylobacterota</taxon>
        <taxon>Desulfurellia</taxon>
        <taxon>Desulfurellales</taxon>
        <taxon>Desulfurellaceae</taxon>
        <taxon>Desulfurella</taxon>
    </lineage>
</organism>
<comment type="subcellular location">
    <subcellularLocation>
        <location evidence="1">Cytoplasm</location>
    </subcellularLocation>
</comment>
<dbReference type="PANTHER" id="PTHR33540">
    <property type="entry name" value="TRNA THREONYLCARBAMOYLADENOSINE BIOSYNTHESIS PROTEIN TSAE"/>
    <property type="match status" value="1"/>
</dbReference>
<dbReference type="SUPFAM" id="SSF52540">
    <property type="entry name" value="P-loop containing nucleoside triphosphate hydrolases"/>
    <property type="match status" value="1"/>
</dbReference>
<dbReference type="GO" id="GO:0046872">
    <property type="term" value="F:metal ion binding"/>
    <property type="evidence" value="ECO:0007669"/>
    <property type="project" value="UniProtKB-KW"/>
</dbReference>
<keyword evidence="8" id="KW-0067">ATP-binding</keyword>
<accession>A0A7C6E962</accession>
<comment type="similarity">
    <text evidence="2">Belongs to the TsaE family.</text>
</comment>
<reference evidence="11" key="1">
    <citation type="journal article" date="2020" name="mSystems">
        <title>Genome- and Community-Level Interaction Insights into Carbon Utilization and Element Cycling Functions of Hydrothermarchaeota in Hydrothermal Sediment.</title>
        <authorList>
            <person name="Zhou Z."/>
            <person name="Liu Y."/>
            <person name="Xu W."/>
            <person name="Pan J."/>
            <person name="Luo Z.H."/>
            <person name="Li M."/>
        </authorList>
    </citation>
    <scope>NUCLEOTIDE SEQUENCE [LARGE SCALE GENOMIC DNA]</scope>
    <source>
        <strain evidence="11">SpSt-1135</strain>
    </source>
</reference>
<gene>
    <name evidence="11" type="primary">tsaE</name>
    <name evidence="11" type="ORF">ENM99_04985</name>
</gene>
<keyword evidence="5" id="KW-0819">tRNA processing</keyword>
<dbReference type="Proteomes" id="UP000886400">
    <property type="component" value="Unassembled WGS sequence"/>
</dbReference>
<dbReference type="PANTHER" id="PTHR33540:SF2">
    <property type="entry name" value="TRNA THREONYLCARBAMOYLADENOSINE BIOSYNTHESIS PROTEIN TSAE"/>
    <property type="match status" value="1"/>
</dbReference>
<comment type="caution">
    <text evidence="11">The sequence shown here is derived from an EMBL/GenBank/DDBJ whole genome shotgun (WGS) entry which is preliminary data.</text>
</comment>
<dbReference type="Gene3D" id="3.40.50.300">
    <property type="entry name" value="P-loop containing nucleotide triphosphate hydrolases"/>
    <property type="match status" value="1"/>
</dbReference>
<dbReference type="EMBL" id="DRZX01000242">
    <property type="protein sequence ID" value="HHS49188.1"/>
    <property type="molecule type" value="Genomic_DNA"/>
</dbReference>
<evidence type="ECO:0000256" key="6">
    <source>
        <dbReference type="ARBA" id="ARBA00022723"/>
    </source>
</evidence>
<protein>
    <recommendedName>
        <fullName evidence="3">tRNA threonylcarbamoyladenosine biosynthesis protein TsaE</fullName>
    </recommendedName>
    <alternativeName>
        <fullName evidence="10">t(6)A37 threonylcarbamoyladenosine biosynthesis protein TsaE</fullName>
    </alternativeName>
</protein>
<dbReference type="GO" id="GO:0005737">
    <property type="term" value="C:cytoplasm"/>
    <property type="evidence" value="ECO:0007669"/>
    <property type="project" value="UniProtKB-SubCell"/>
</dbReference>
<keyword evidence="7" id="KW-0547">Nucleotide-binding</keyword>
<name>A0A7C6E962_DESAE</name>
<evidence type="ECO:0000256" key="2">
    <source>
        <dbReference type="ARBA" id="ARBA00007599"/>
    </source>
</evidence>
<evidence type="ECO:0000256" key="1">
    <source>
        <dbReference type="ARBA" id="ARBA00004496"/>
    </source>
</evidence>
<proteinExistence type="inferred from homology"/>
<dbReference type="AlphaFoldDB" id="A0A7C6E962"/>
<dbReference type="Pfam" id="PF02367">
    <property type="entry name" value="TsaE"/>
    <property type="match status" value="1"/>
</dbReference>